<dbReference type="Pfam" id="PF09685">
    <property type="entry name" value="MamF_MmsF"/>
    <property type="match status" value="1"/>
</dbReference>
<evidence type="ECO:0000256" key="3">
    <source>
        <dbReference type="ARBA" id="ARBA00022989"/>
    </source>
</evidence>
<keyword evidence="2 5" id="KW-0812">Transmembrane</keyword>
<sequence>MTQDPANNPPQPPHQAYQAYQRQGISSGERTWMIMAHLSAPIAFLISAGSLSFLGPLVIWLIQKDQSPAVRASAAGAFNFNLSFWILYLLGWVVGIVTLTLGFIVVIPFWIVIFLVAAFVHIKGALRAARGETYHYPFQLPVLH</sequence>
<dbReference type="AlphaFoldDB" id="A0A542YS17"/>
<keyword evidence="7" id="KW-1185">Reference proteome</keyword>
<dbReference type="EMBL" id="VFOP01000001">
    <property type="protein sequence ID" value="TQL50868.1"/>
    <property type="molecule type" value="Genomic_DNA"/>
</dbReference>
<evidence type="ECO:0000256" key="1">
    <source>
        <dbReference type="ARBA" id="ARBA00004141"/>
    </source>
</evidence>
<dbReference type="Proteomes" id="UP000319516">
    <property type="component" value="Unassembled WGS sequence"/>
</dbReference>
<dbReference type="InterPro" id="IPR019109">
    <property type="entry name" value="MamF_MmsF"/>
</dbReference>
<gene>
    <name evidence="6" type="ORF">FB467_1988</name>
</gene>
<evidence type="ECO:0008006" key="8">
    <source>
        <dbReference type="Google" id="ProtNLM"/>
    </source>
</evidence>
<protein>
    <recommendedName>
        <fullName evidence="8">Tic20 family protein</fullName>
    </recommendedName>
</protein>
<keyword evidence="3 5" id="KW-1133">Transmembrane helix</keyword>
<evidence type="ECO:0000313" key="7">
    <source>
        <dbReference type="Proteomes" id="UP000319516"/>
    </source>
</evidence>
<comment type="subcellular location">
    <subcellularLocation>
        <location evidence="1">Membrane</location>
        <topology evidence="1">Multi-pass membrane protein</topology>
    </subcellularLocation>
</comment>
<evidence type="ECO:0000256" key="2">
    <source>
        <dbReference type="ARBA" id="ARBA00022692"/>
    </source>
</evidence>
<evidence type="ECO:0000313" key="6">
    <source>
        <dbReference type="EMBL" id="TQL50868.1"/>
    </source>
</evidence>
<comment type="caution">
    <text evidence="6">The sequence shown here is derived from an EMBL/GenBank/DDBJ whole genome shotgun (WGS) entry which is preliminary data.</text>
</comment>
<feature type="transmembrane region" description="Helical" evidence="5">
    <location>
        <begin position="42"/>
        <end position="62"/>
    </location>
</feature>
<feature type="transmembrane region" description="Helical" evidence="5">
    <location>
        <begin position="96"/>
        <end position="120"/>
    </location>
</feature>
<reference evidence="6 7" key="1">
    <citation type="submission" date="2019-06" db="EMBL/GenBank/DDBJ databases">
        <title>Sequencing the genomes of 1000 actinobacteria strains.</title>
        <authorList>
            <person name="Klenk H.-P."/>
        </authorList>
    </citation>
    <scope>NUCLEOTIDE SEQUENCE [LARGE SCALE GENOMIC DNA]</scope>
    <source>
        <strain evidence="6 7">DSM 12335</strain>
    </source>
</reference>
<name>A0A542YS17_9MICO</name>
<proteinExistence type="predicted"/>
<dbReference type="RefSeq" id="WP_228393234.1">
    <property type="nucleotide sequence ID" value="NZ_BAAAIK010000002.1"/>
</dbReference>
<keyword evidence="4 5" id="KW-0472">Membrane</keyword>
<feature type="transmembrane region" description="Helical" evidence="5">
    <location>
        <begin position="69"/>
        <end position="90"/>
    </location>
</feature>
<organism evidence="6 7">
    <name type="scientific">Ornithinicoccus hortensis</name>
    <dbReference type="NCBI Taxonomy" id="82346"/>
    <lineage>
        <taxon>Bacteria</taxon>
        <taxon>Bacillati</taxon>
        <taxon>Actinomycetota</taxon>
        <taxon>Actinomycetes</taxon>
        <taxon>Micrococcales</taxon>
        <taxon>Intrasporangiaceae</taxon>
        <taxon>Ornithinicoccus</taxon>
    </lineage>
</organism>
<accession>A0A542YS17</accession>
<evidence type="ECO:0000256" key="5">
    <source>
        <dbReference type="SAM" id="Phobius"/>
    </source>
</evidence>
<evidence type="ECO:0000256" key="4">
    <source>
        <dbReference type="ARBA" id="ARBA00023136"/>
    </source>
</evidence>